<keyword evidence="2" id="KW-1185">Reference proteome</keyword>
<protein>
    <recommendedName>
        <fullName evidence="3">F-box domain-containing protein</fullName>
    </recommendedName>
</protein>
<evidence type="ECO:0000313" key="2">
    <source>
        <dbReference type="Proteomes" id="UP001324427"/>
    </source>
</evidence>
<dbReference type="AlphaFoldDB" id="A0AAV9JDA9"/>
<evidence type="ECO:0000313" key="1">
    <source>
        <dbReference type="EMBL" id="KAK4542810.1"/>
    </source>
</evidence>
<proteinExistence type="predicted"/>
<accession>A0AAV9JDA9</accession>
<evidence type="ECO:0008006" key="3">
    <source>
        <dbReference type="Google" id="ProtNLM"/>
    </source>
</evidence>
<name>A0AAV9JDA9_9PEZI</name>
<organism evidence="1 2">
    <name type="scientific">Oleoguttula mirabilis</name>
    <dbReference type="NCBI Taxonomy" id="1507867"/>
    <lineage>
        <taxon>Eukaryota</taxon>
        <taxon>Fungi</taxon>
        <taxon>Dikarya</taxon>
        <taxon>Ascomycota</taxon>
        <taxon>Pezizomycotina</taxon>
        <taxon>Dothideomycetes</taxon>
        <taxon>Dothideomycetidae</taxon>
        <taxon>Mycosphaerellales</taxon>
        <taxon>Teratosphaeriaceae</taxon>
        <taxon>Oleoguttula</taxon>
    </lineage>
</organism>
<sequence length="285" mass="32863">MAVTRSQNRDAALAAAVTRSQKRKAAVLREPVTSTKALSYLAKRIKPASRTSKPFSSSVLGKLPAELRNRIYDLSLEDLPDIVNLRHFEQPAITRACKQLRSEYLPMVSSRLAETAWEISLPYCVGKRDAEDFGLKHPQDFWQRATLPWLRHISRLRTTQPVTFVASYVHAGSKYGRVRSDEHKEHVDSDGEYCPDQFHTSVRGAKAMTLLDGSRRMKRLKQADTVRLADVKKVVERFGHHFWKQPGPQYRGPRAWRGGPHRGARWLSYLRQEYSERRERDAWAR</sequence>
<reference evidence="1 2" key="1">
    <citation type="submission" date="2021-11" db="EMBL/GenBank/DDBJ databases">
        <title>Black yeast isolated from Biological Soil Crust.</title>
        <authorList>
            <person name="Kurbessoian T."/>
        </authorList>
    </citation>
    <scope>NUCLEOTIDE SEQUENCE [LARGE SCALE GENOMIC DNA]</scope>
    <source>
        <strain evidence="1 2">CCFEE 5522</strain>
    </source>
</reference>
<gene>
    <name evidence="1" type="ORF">LTR36_006186</name>
</gene>
<comment type="caution">
    <text evidence="1">The sequence shown here is derived from an EMBL/GenBank/DDBJ whole genome shotgun (WGS) entry which is preliminary data.</text>
</comment>
<dbReference type="EMBL" id="JAVFHQ010000038">
    <property type="protein sequence ID" value="KAK4542810.1"/>
    <property type="molecule type" value="Genomic_DNA"/>
</dbReference>
<dbReference type="Proteomes" id="UP001324427">
    <property type="component" value="Unassembled WGS sequence"/>
</dbReference>